<feature type="transmembrane region" description="Helical" evidence="1">
    <location>
        <begin position="17"/>
        <end position="38"/>
    </location>
</feature>
<dbReference type="RefSeq" id="WP_157941872.1">
    <property type="nucleotide sequence ID" value="NZ_JAHZQR010000009.1"/>
</dbReference>
<keyword evidence="1" id="KW-0472">Membrane</keyword>
<sequence>MTIENQLVSKLFKLGNLFFLILGVLWLFSSIYFIYYYLKIDFTNLSSRQTLFLVCLMAILVFLLWFRKVIVKVFKDLFHFFNCRKKLVLFVIVVIQFVVTITSIRLASADSTIIYNIATNQDFALSTNYISINPNNYFLLLWMKLIYLMFGNQTILMLGIWNIFFIDASICLIYFTNKKCLDKSVSDLSYFLLVLILGLSPQYIYTYSDPIALFFLSLSLFLFVMAVKRNYSAVHMSLAGGVFAVANGFRPTLLIFAIAGVIVLFKGLVDKKYHSNIKLILRSVLLFLVSFLCVTQLQSFSLRTQHFVQFEEDRSRTLLYYIDLGLTHGGNEHADLPNDVVSAIGNERNISALSDIHRRLKNHDISSFTNHLLYKYYWMTNEGMFGWIQEKVLNEDSHLDNQALLKFQQNTFSRFIRSIVYTQGTRYAYYAASIQIVWIVISFSICIYPFFYSEKEYKLWMQIAIFGGLLYLLIFEAGRTRYLIQFLPAVITISACGLQNSLNFLKRNSLLNKF</sequence>
<evidence type="ECO:0000313" key="2">
    <source>
        <dbReference type="EMBL" id="MBZ2156195.1"/>
    </source>
</evidence>
<accession>A0AAP2K8X6</accession>
<gene>
    <name evidence="2" type="ORF">K1I51_06095</name>
</gene>
<comment type="caution">
    <text evidence="2">The sequence shown here is derived from an EMBL/GenBank/DDBJ whole genome shotgun (WGS) entry which is preliminary data.</text>
</comment>
<evidence type="ECO:0008006" key="4">
    <source>
        <dbReference type="Google" id="ProtNLM"/>
    </source>
</evidence>
<organism evidence="2 3">
    <name type="scientific">Streptococcus anginosus</name>
    <dbReference type="NCBI Taxonomy" id="1328"/>
    <lineage>
        <taxon>Bacteria</taxon>
        <taxon>Bacillati</taxon>
        <taxon>Bacillota</taxon>
        <taxon>Bacilli</taxon>
        <taxon>Lactobacillales</taxon>
        <taxon>Streptococcaceae</taxon>
        <taxon>Streptococcus</taxon>
        <taxon>Streptococcus anginosus group</taxon>
    </lineage>
</organism>
<name>A0AAP2K8X6_STRAP</name>
<feature type="transmembrane region" description="Helical" evidence="1">
    <location>
        <begin position="50"/>
        <end position="66"/>
    </location>
</feature>
<dbReference type="AlphaFoldDB" id="A0AAP2K8X6"/>
<feature type="transmembrane region" description="Helical" evidence="1">
    <location>
        <begin position="427"/>
        <end position="451"/>
    </location>
</feature>
<feature type="transmembrane region" description="Helical" evidence="1">
    <location>
        <begin position="457"/>
        <end position="475"/>
    </location>
</feature>
<feature type="transmembrane region" description="Helical" evidence="1">
    <location>
        <begin position="239"/>
        <end position="265"/>
    </location>
</feature>
<feature type="transmembrane region" description="Helical" evidence="1">
    <location>
        <begin position="188"/>
        <end position="205"/>
    </location>
</feature>
<feature type="transmembrane region" description="Helical" evidence="1">
    <location>
        <begin position="87"/>
        <end position="107"/>
    </location>
</feature>
<evidence type="ECO:0000313" key="3">
    <source>
        <dbReference type="Proteomes" id="UP001198057"/>
    </source>
</evidence>
<feature type="transmembrane region" description="Helical" evidence="1">
    <location>
        <begin position="277"/>
        <end position="297"/>
    </location>
</feature>
<feature type="transmembrane region" description="Helical" evidence="1">
    <location>
        <begin position="211"/>
        <end position="227"/>
    </location>
</feature>
<reference evidence="2" key="1">
    <citation type="submission" date="2021-07" db="EMBL/GenBank/DDBJ databases">
        <title>Occurrence of streptococci in the human mouth that bind to a non-human glycan.</title>
        <authorList>
            <person name="Cross B."/>
            <person name="Thamadilok S."/>
            <person name="Bensing B."/>
            <person name="Sasmal A."/>
            <person name="Khedri Z."/>
            <person name="Deng L."/>
            <person name="Yu H."/>
            <person name="Mehta A."/>
            <person name="Aluvathingal J."/>
            <person name="Nadendla S."/>
            <person name="Vickerman M."/>
            <person name="Chen X."/>
            <person name="Dewhirst F."/>
            <person name="Gill A."/>
            <person name="Lettrichova I."/>
            <person name="Diaz S."/>
            <person name="Gill S."/>
            <person name="Tettelin H."/>
            <person name="Iverson T."/>
            <person name="Sullam P."/>
            <person name="Varki A."/>
            <person name="Ruhl S."/>
        </authorList>
    </citation>
    <scope>NUCLEOTIDE SEQUENCE</scope>
    <source>
        <strain evidence="2">SK81</strain>
    </source>
</reference>
<dbReference type="EMBL" id="JAHZQR010000009">
    <property type="protein sequence ID" value="MBZ2156195.1"/>
    <property type="molecule type" value="Genomic_DNA"/>
</dbReference>
<keyword evidence="1" id="KW-0812">Transmembrane</keyword>
<dbReference type="Proteomes" id="UP001198057">
    <property type="component" value="Unassembled WGS sequence"/>
</dbReference>
<keyword evidence="1" id="KW-1133">Transmembrane helix</keyword>
<protein>
    <recommendedName>
        <fullName evidence="4">Glycosyltransferase RgtA/B/C/D-like domain-containing protein</fullName>
    </recommendedName>
</protein>
<proteinExistence type="predicted"/>
<feature type="transmembrane region" description="Helical" evidence="1">
    <location>
        <begin position="482"/>
        <end position="502"/>
    </location>
</feature>
<feature type="transmembrane region" description="Helical" evidence="1">
    <location>
        <begin position="145"/>
        <end position="176"/>
    </location>
</feature>
<evidence type="ECO:0000256" key="1">
    <source>
        <dbReference type="SAM" id="Phobius"/>
    </source>
</evidence>